<gene>
    <name evidence="3" type="primary">yaeJ</name>
    <name evidence="3" type="ORF">NCTC13292_01439</name>
</gene>
<evidence type="ECO:0000256" key="1">
    <source>
        <dbReference type="ARBA" id="ARBA00010835"/>
    </source>
</evidence>
<dbReference type="GO" id="GO:0003747">
    <property type="term" value="F:translation release factor activity"/>
    <property type="evidence" value="ECO:0007669"/>
    <property type="project" value="InterPro"/>
</dbReference>
<dbReference type="EMBL" id="UGOA01000001">
    <property type="protein sequence ID" value="STX42220.1"/>
    <property type="molecule type" value="Genomic_DNA"/>
</dbReference>
<feature type="domain" description="Prokaryotic-type class I peptide chain release factors" evidence="2">
    <location>
        <begin position="9"/>
        <end position="132"/>
    </location>
</feature>
<evidence type="ECO:0000313" key="4">
    <source>
        <dbReference type="Proteomes" id="UP000254677"/>
    </source>
</evidence>
<accession>A0A378JC69</accession>
<dbReference type="InterPro" id="IPR000352">
    <property type="entry name" value="Pep_chain_release_fac_I"/>
</dbReference>
<dbReference type="SUPFAM" id="SSF75620">
    <property type="entry name" value="Release factor"/>
    <property type="match status" value="1"/>
</dbReference>
<dbReference type="InterPro" id="IPR045853">
    <property type="entry name" value="Pep_chain_release_fac_I_sf"/>
</dbReference>
<dbReference type="NCBIfam" id="NF006718">
    <property type="entry name" value="PRK09256.1"/>
    <property type="match status" value="1"/>
</dbReference>
<dbReference type="Pfam" id="PF00472">
    <property type="entry name" value="RF-1"/>
    <property type="match status" value="1"/>
</dbReference>
<dbReference type="OrthoDB" id="9815709at2"/>
<dbReference type="Proteomes" id="UP000254677">
    <property type="component" value="Unassembled WGS sequence"/>
</dbReference>
<dbReference type="GO" id="GO:0043022">
    <property type="term" value="F:ribosome binding"/>
    <property type="evidence" value="ECO:0007669"/>
    <property type="project" value="TreeGrafter"/>
</dbReference>
<name>A0A378JC69_9GAMM</name>
<sequence length="136" mass="15672">MLKITNTLCVSMSEIELTAIRAQGAGGQHINKVSTAMHLRFNIEQSSLPPELKTRLVQLRDYRITRDGMIVIKAQRYRSQDKNRDDALLRLVALIKKALFVPVSRIKTKPSKLSIKNRLDNKKRRGYLKKLRQSTE</sequence>
<dbReference type="PANTHER" id="PTHR47814">
    <property type="entry name" value="PEPTIDYL-TRNA HYDROLASE ARFB"/>
    <property type="match status" value="1"/>
</dbReference>
<dbReference type="Gene3D" id="3.30.160.20">
    <property type="match status" value="1"/>
</dbReference>
<evidence type="ECO:0000313" key="3">
    <source>
        <dbReference type="EMBL" id="STX42220.1"/>
    </source>
</evidence>
<keyword evidence="3" id="KW-0378">Hydrolase</keyword>
<comment type="similarity">
    <text evidence="1">Belongs to the prokaryotic/mitochondrial release factor family.</text>
</comment>
<organism evidence="3 4">
    <name type="scientific">Legionella donaldsonii</name>
    <dbReference type="NCBI Taxonomy" id="45060"/>
    <lineage>
        <taxon>Bacteria</taxon>
        <taxon>Pseudomonadati</taxon>
        <taxon>Pseudomonadota</taxon>
        <taxon>Gammaproteobacteria</taxon>
        <taxon>Legionellales</taxon>
        <taxon>Legionellaceae</taxon>
        <taxon>Legionella</taxon>
    </lineage>
</organism>
<dbReference type="GO" id="GO:0072344">
    <property type="term" value="P:rescue of stalled ribosome"/>
    <property type="evidence" value="ECO:0007669"/>
    <property type="project" value="TreeGrafter"/>
</dbReference>
<evidence type="ECO:0000259" key="2">
    <source>
        <dbReference type="Pfam" id="PF00472"/>
    </source>
</evidence>
<protein>
    <submittedName>
        <fullName evidence="3">Peptidyl-tRNA hydrolase YaeJ</fullName>
        <ecNumber evidence="3">3.1.1.29</ecNumber>
    </submittedName>
</protein>
<dbReference type="RefSeq" id="WP_115221164.1">
    <property type="nucleotide sequence ID" value="NZ_UGOA01000001.1"/>
</dbReference>
<dbReference type="PANTHER" id="PTHR47814:SF1">
    <property type="entry name" value="PEPTIDYL-TRNA HYDROLASE ARFB"/>
    <property type="match status" value="1"/>
</dbReference>
<reference evidence="3 4" key="1">
    <citation type="submission" date="2018-06" db="EMBL/GenBank/DDBJ databases">
        <authorList>
            <consortium name="Pathogen Informatics"/>
            <person name="Doyle S."/>
        </authorList>
    </citation>
    <scope>NUCLEOTIDE SEQUENCE [LARGE SCALE GENOMIC DNA]</scope>
    <source>
        <strain evidence="3 4">NCTC13292</strain>
    </source>
</reference>
<dbReference type="GO" id="GO:0004045">
    <property type="term" value="F:peptidyl-tRNA hydrolase activity"/>
    <property type="evidence" value="ECO:0007669"/>
    <property type="project" value="UniProtKB-EC"/>
</dbReference>
<keyword evidence="4" id="KW-1185">Reference proteome</keyword>
<dbReference type="AlphaFoldDB" id="A0A378JC69"/>
<proteinExistence type="inferred from homology"/>
<dbReference type="EC" id="3.1.1.29" evidence="3"/>